<feature type="domain" description="Shikimate dehydrogenase substrate binding N-terminal" evidence="3">
    <location>
        <begin position="9"/>
        <end position="91"/>
    </location>
</feature>
<dbReference type="Gene3D" id="3.40.50.720">
    <property type="entry name" value="NAD(P)-binding Rossmann-like Domain"/>
    <property type="match status" value="1"/>
</dbReference>
<comment type="pathway">
    <text evidence="1">Metabolic intermediate biosynthesis; chorismate biosynthesis; chorismate from D-erythrose 4-phosphate and phosphoenolpyruvate: step 4/7.</text>
</comment>
<dbReference type="SUPFAM" id="SSF53223">
    <property type="entry name" value="Aminoacid dehydrogenase-like, N-terminal domain"/>
    <property type="match status" value="1"/>
</dbReference>
<keyword evidence="6" id="KW-1185">Reference proteome</keyword>
<dbReference type="InterPro" id="IPR036291">
    <property type="entry name" value="NAD(P)-bd_dom_sf"/>
</dbReference>
<dbReference type="SUPFAM" id="SSF51735">
    <property type="entry name" value="NAD(P)-binding Rossmann-fold domains"/>
    <property type="match status" value="1"/>
</dbReference>
<dbReference type="Pfam" id="PF18317">
    <property type="entry name" value="SDH_C"/>
    <property type="match status" value="1"/>
</dbReference>
<dbReference type="Proteomes" id="UP001595685">
    <property type="component" value="Unassembled WGS sequence"/>
</dbReference>
<organism evidence="5 6">
    <name type="scientific">Aquipuribacter hungaricus</name>
    <dbReference type="NCBI Taxonomy" id="545624"/>
    <lineage>
        <taxon>Bacteria</taxon>
        <taxon>Bacillati</taxon>
        <taxon>Actinomycetota</taxon>
        <taxon>Actinomycetes</taxon>
        <taxon>Micrococcales</taxon>
        <taxon>Intrasporangiaceae</taxon>
        <taxon>Aquipuribacter</taxon>
    </lineage>
</organism>
<sequence>MAETRRAAVLGRPVGHSLSPLLHRAAYEALGLHGWTYEAVEVDEQALPGVLAGLDDGWAGLSLTMPLKQAVLPLLDEAEATVHVTGACNTVVVRAGGDGTRRLLGANTDVDGIVRAVQEAGGGAAGAPAAPVAHVLGGGATAASAVLALQRLGCPAPVVHVRDPARAGAVLAAAARCGSAVDLQPWPATPGLAAALAAADVVVATTPAGTTTAVAEAMPAAVTGTLLDVAYEPWPSALAARWSAAGGAVAPGSLMLLHQAAVQVRLMTGREAPLSAMRVALARVRAEITP</sequence>
<dbReference type="RefSeq" id="WP_376985357.1">
    <property type="nucleotide sequence ID" value="NZ_JBHRWW010000002.1"/>
</dbReference>
<comment type="caution">
    <text evidence="5">The sequence shown here is derived from an EMBL/GenBank/DDBJ whole genome shotgun (WGS) entry which is preliminary data.</text>
</comment>
<dbReference type="GO" id="GO:0004764">
    <property type="term" value="F:shikimate 3-dehydrogenase (NADP+) activity"/>
    <property type="evidence" value="ECO:0007669"/>
    <property type="project" value="UniProtKB-EC"/>
</dbReference>
<evidence type="ECO:0000256" key="2">
    <source>
        <dbReference type="ARBA" id="ARBA00023141"/>
    </source>
</evidence>
<dbReference type="InterPro" id="IPR041121">
    <property type="entry name" value="SDH_C"/>
</dbReference>
<name>A0ABV7WDB5_9MICO</name>
<dbReference type="EMBL" id="JBHRWW010000002">
    <property type="protein sequence ID" value="MFC3687364.1"/>
    <property type="molecule type" value="Genomic_DNA"/>
</dbReference>
<evidence type="ECO:0000259" key="4">
    <source>
        <dbReference type="Pfam" id="PF18317"/>
    </source>
</evidence>
<dbReference type="Gene3D" id="3.40.50.10860">
    <property type="entry name" value="Leucine Dehydrogenase, chain A, domain 1"/>
    <property type="match status" value="1"/>
</dbReference>
<keyword evidence="5" id="KW-0560">Oxidoreductase</keyword>
<evidence type="ECO:0000313" key="5">
    <source>
        <dbReference type="EMBL" id="MFC3687364.1"/>
    </source>
</evidence>
<dbReference type="InterPro" id="IPR046346">
    <property type="entry name" value="Aminoacid_DH-like_N_sf"/>
</dbReference>
<dbReference type="PANTHER" id="PTHR21089:SF1">
    <property type="entry name" value="BIFUNCTIONAL 3-DEHYDROQUINATE DEHYDRATASE_SHIKIMATE DEHYDROGENASE, CHLOROPLASTIC"/>
    <property type="match status" value="1"/>
</dbReference>
<dbReference type="Pfam" id="PF08501">
    <property type="entry name" value="Shikimate_dh_N"/>
    <property type="match status" value="1"/>
</dbReference>
<dbReference type="NCBIfam" id="NF001311">
    <property type="entry name" value="PRK00258.1-3"/>
    <property type="match status" value="1"/>
</dbReference>
<evidence type="ECO:0000256" key="1">
    <source>
        <dbReference type="ARBA" id="ARBA00004871"/>
    </source>
</evidence>
<evidence type="ECO:0000259" key="3">
    <source>
        <dbReference type="Pfam" id="PF08501"/>
    </source>
</evidence>
<protein>
    <submittedName>
        <fullName evidence="5">Shikimate dehydrogenase</fullName>
        <ecNumber evidence="5">1.1.1.25</ecNumber>
    </submittedName>
</protein>
<dbReference type="InterPro" id="IPR013708">
    <property type="entry name" value="Shikimate_DH-bd_N"/>
</dbReference>
<dbReference type="PANTHER" id="PTHR21089">
    <property type="entry name" value="SHIKIMATE DEHYDROGENASE"/>
    <property type="match status" value="1"/>
</dbReference>
<keyword evidence="2" id="KW-0028">Amino-acid biosynthesis</keyword>
<keyword evidence="2" id="KW-0057">Aromatic amino acid biosynthesis</keyword>
<reference evidence="6" key="1">
    <citation type="journal article" date="2019" name="Int. J. Syst. Evol. Microbiol.">
        <title>The Global Catalogue of Microorganisms (GCM) 10K type strain sequencing project: providing services to taxonomists for standard genome sequencing and annotation.</title>
        <authorList>
            <consortium name="The Broad Institute Genomics Platform"/>
            <consortium name="The Broad Institute Genome Sequencing Center for Infectious Disease"/>
            <person name="Wu L."/>
            <person name="Ma J."/>
        </authorList>
    </citation>
    <scope>NUCLEOTIDE SEQUENCE [LARGE SCALE GENOMIC DNA]</scope>
    <source>
        <strain evidence="6">NCAIM B.02333</strain>
    </source>
</reference>
<gene>
    <name evidence="5" type="ORF">ACFOLH_03305</name>
</gene>
<proteinExistence type="predicted"/>
<dbReference type="InterPro" id="IPR022893">
    <property type="entry name" value="Shikimate_DH_fam"/>
</dbReference>
<dbReference type="EC" id="1.1.1.25" evidence="5"/>
<evidence type="ECO:0000313" key="6">
    <source>
        <dbReference type="Proteomes" id="UP001595685"/>
    </source>
</evidence>
<feature type="domain" description="SDH C-terminal" evidence="4">
    <location>
        <begin position="255"/>
        <end position="278"/>
    </location>
</feature>
<accession>A0ABV7WDB5</accession>